<dbReference type="PROSITE" id="PS51318">
    <property type="entry name" value="TAT"/>
    <property type="match status" value="1"/>
</dbReference>
<evidence type="ECO:0000256" key="3">
    <source>
        <dbReference type="ARBA" id="ARBA00022729"/>
    </source>
</evidence>
<evidence type="ECO:0000313" key="8">
    <source>
        <dbReference type="EMBL" id="CAB4693795.1"/>
    </source>
</evidence>
<sequence>MTNNSSNTNKDKLNKLAADNSIPSEIKNLISKSLSRRTVLAGVGGAGAAVALASCSSGGGSSAENVRWANWTEYLDYDEATGENPSLVDFTKANGIEVSYKEAVLDNDEFTAPLLDKLQSKKDIGYDLVTLTDWMTARWIRLGYTAKFSDGSIPNKVNLQASLQNPSFDPGRTQSLPWQGIMAGIGWNSEKIPGGIKSIAQLFSPKNKGKVVVLSEMRDTMGLILLHLGIDPSKDFTEDQFMKGIDFLAKQIKDGIVIGVKGNEYTQDLRDGNVWAVVGWSGDMFQLKAESEGKFDFAIAEEGGMIANDNLMIPATATNNAAVEKLINYYYDPVIAAKVAAFVNYVCPVVGAQEEMAKFDAELAKSEFIFPTAKTNSQLKIFRALTAAEETKFQTAFQSVAGNA</sequence>
<dbReference type="PRINTS" id="PR00909">
    <property type="entry name" value="SPERMDNBNDNG"/>
</dbReference>
<evidence type="ECO:0000313" key="9">
    <source>
        <dbReference type="EMBL" id="CAB4810574.1"/>
    </source>
</evidence>
<evidence type="ECO:0000256" key="4">
    <source>
        <dbReference type="ARBA" id="ARBA00022764"/>
    </source>
</evidence>
<evidence type="ECO:0000313" key="6">
    <source>
        <dbReference type="EMBL" id="CAB4551139.1"/>
    </source>
</evidence>
<name>A0A6J6CLI2_9ZZZZ</name>
<keyword evidence="4" id="KW-0574">Periplasm</keyword>
<dbReference type="AlphaFoldDB" id="A0A6J6CLI2"/>
<comment type="subcellular location">
    <subcellularLocation>
        <location evidence="1">Periplasm</location>
    </subcellularLocation>
</comment>
<dbReference type="SUPFAM" id="SSF53850">
    <property type="entry name" value="Periplasmic binding protein-like II"/>
    <property type="match status" value="1"/>
</dbReference>
<dbReference type="GO" id="GO:0042597">
    <property type="term" value="C:periplasmic space"/>
    <property type="evidence" value="ECO:0007669"/>
    <property type="project" value="UniProtKB-SubCell"/>
</dbReference>
<evidence type="ECO:0000313" key="7">
    <source>
        <dbReference type="EMBL" id="CAB4656372.1"/>
    </source>
</evidence>
<evidence type="ECO:0000256" key="1">
    <source>
        <dbReference type="ARBA" id="ARBA00004418"/>
    </source>
</evidence>
<reference evidence="6" key="1">
    <citation type="submission" date="2020-05" db="EMBL/GenBank/DDBJ databases">
        <authorList>
            <person name="Chiriac C."/>
            <person name="Salcher M."/>
            <person name="Ghai R."/>
            <person name="Kavagutti S V."/>
        </authorList>
    </citation>
    <scope>NUCLEOTIDE SEQUENCE</scope>
</reference>
<dbReference type="InterPro" id="IPR006059">
    <property type="entry name" value="SBP"/>
</dbReference>
<keyword evidence="2" id="KW-0813">Transport</keyword>
<dbReference type="Gene3D" id="3.40.190.10">
    <property type="entry name" value="Periplasmic binding protein-like II"/>
    <property type="match status" value="2"/>
</dbReference>
<dbReference type="EMBL" id="CAEZWN010000054">
    <property type="protein sequence ID" value="CAB4656372.1"/>
    <property type="molecule type" value="Genomic_DNA"/>
</dbReference>
<dbReference type="Pfam" id="PF13416">
    <property type="entry name" value="SBP_bac_8"/>
    <property type="match status" value="1"/>
</dbReference>
<dbReference type="EMBL" id="CAEZSY010000030">
    <property type="protein sequence ID" value="CAB4551139.1"/>
    <property type="molecule type" value="Genomic_DNA"/>
</dbReference>
<dbReference type="PANTHER" id="PTHR30222:SF17">
    <property type="entry name" value="SPERMIDINE_PUTRESCINE-BINDING PERIPLASMIC PROTEIN"/>
    <property type="match status" value="1"/>
</dbReference>
<accession>A0A6J6CLI2</accession>
<protein>
    <submittedName>
        <fullName evidence="6">Unannotated protein</fullName>
    </submittedName>
</protein>
<dbReference type="InterPro" id="IPR006311">
    <property type="entry name" value="TAT_signal"/>
</dbReference>
<dbReference type="GO" id="GO:0019808">
    <property type="term" value="F:polyamine binding"/>
    <property type="evidence" value="ECO:0007669"/>
    <property type="project" value="InterPro"/>
</dbReference>
<evidence type="ECO:0000313" key="5">
    <source>
        <dbReference type="EMBL" id="CAB4334531.1"/>
    </source>
</evidence>
<dbReference type="InterPro" id="IPR001188">
    <property type="entry name" value="Sperm_putr-bd"/>
</dbReference>
<organism evidence="6">
    <name type="scientific">freshwater metagenome</name>
    <dbReference type="NCBI Taxonomy" id="449393"/>
    <lineage>
        <taxon>unclassified sequences</taxon>
        <taxon>metagenomes</taxon>
        <taxon>ecological metagenomes</taxon>
    </lineage>
</organism>
<proteinExistence type="predicted"/>
<evidence type="ECO:0000313" key="10">
    <source>
        <dbReference type="EMBL" id="CAB5147846.1"/>
    </source>
</evidence>
<dbReference type="EMBL" id="CAFBSA010000064">
    <property type="protein sequence ID" value="CAB5147846.1"/>
    <property type="molecule type" value="Genomic_DNA"/>
</dbReference>
<keyword evidence="3" id="KW-0732">Signal</keyword>
<dbReference type="EMBL" id="CAESAM010000013">
    <property type="protein sequence ID" value="CAB4334531.1"/>
    <property type="molecule type" value="Genomic_DNA"/>
</dbReference>
<dbReference type="CDD" id="cd13590">
    <property type="entry name" value="PBP2_PotD_PotF_like"/>
    <property type="match status" value="1"/>
</dbReference>
<gene>
    <name evidence="6" type="ORF">UFOPK1509_00322</name>
    <name evidence="7" type="ORF">UFOPK2252_00655</name>
    <name evidence="8" type="ORF">UFOPK2592_00365</name>
    <name evidence="9" type="ORF">UFOPK3120_00561</name>
    <name evidence="5" type="ORF">UFOPK4171_00258</name>
    <name evidence="10" type="ORF">UFOPK4442_00449</name>
</gene>
<dbReference type="EMBL" id="CAEZXU010000015">
    <property type="protein sequence ID" value="CAB4693795.1"/>
    <property type="molecule type" value="Genomic_DNA"/>
</dbReference>
<dbReference type="EMBL" id="CAFAAW010000053">
    <property type="protein sequence ID" value="CAB4810574.1"/>
    <property type="molecule type" value="Genomic_DNA"/>
</dbReference>
<evidence type="ECO:0000256" key="2">
    <source>
        <dbReference type="ARBA" id="ARBA00022448"/>
    </source>
</evidence>
<dbReference type="PANTHER" id="PTHR30222">
    <property type="entry name" value="SPERMIDINE/PUTRESCINE-BINDING PERIPLASMIC PROTEIN"/>
    <property type="match status" value="1"/>
</dbReference>
<dbReference type="GO" id="GO:0015846">
    <property type="term" value="P:polyamine transport"/>
    <property type="evidence" value="ECO:0007669"/>
    <property type="project" value="InterPro"/>
</dbReference>